<dbReference type="Pfam" id="PF01596">
    <property type="entry name" value="Methyltransf_3"/>
    <property type="match status" value="1"/>
</dbReference>
<sequence>MPMIRINIPMTDDIEKYIDRVAYRDHPALAACRNEAQTRGQMAMMQVAPEQAAFLQMLIGLLSARRVLEIGTFTGYSALAMALSLPEGGKLTTLDISEEYVGLARTFWEQANVADRIEAIIGDAAKSLDDLIRLWGEGSFDLIVIDADKPGYPAYYEKALRLVRSGGVIVVDDTLIHGRVVTGPLATDPDYVGPATDAVRALNETIHAQASVEMVLMPWRDGLTLVRKL</sequence>
<dbReference type="SUPFAM" id="SSF53335">
    <property type="entry name" value="S-adenosyl-L-methionine-dependent methyltransferases"/>
    <property type="match status" value="1"/>
</dbReference>
<dbReference type="GO" id="GO:0032259">
    <property type="term" value="P:methylation"/>
    <property type="evidence" value="ECO:0007669"/>
    <property type="project" value="UniProtKB-KW"/>
</dbReference>
<name>A0A916WB07_9HYPH</name>
<organism evidence="4 5">
    <name type="scientific">Nitratireductor aestuarii</name>
    <dbReference type="NCBI Taxonomy" id="1735103"/>
    <lineage>
        <taxon>Bacteria</taxon>
        <taxon>Pseudomonadati</taxon>
        <taxon>Pseudomonadota</taxon>
        <taxon>Alphaproteobacteria</taxon>
        <taxon>Hyphomicrobiales</taxon>
        <taxon>Phyllobacteriaceae</taxon>
        <taxon>Nitratireductor</taxon>
    </lineage>
</organism>
<keyword evidence="1" id="KW-0489">Methyltransferase</keyword>
<evidence type="ECO:0000313" key="4">
    <source>
        <dbReference type="EMBL" id="GGA81595.1"/>
    </source>
</evidence>
<dbReference type="GO" id="GO:0008171">
    <property type="term" value="F:O-methyltransferase activity"/>
    <property type="evidence" value="ECO:0007669"/>
    <property type="project" value="InterPro"/>
</dbReference>
<dbReference type="InterPro" id="IPR002935">
    <property type="entry name" value="SAM_O-MeTrfase"/>
</dbReference>
<dbReference type="PANTHER" id="PTHR10509">
    <property type="entry name" value="O-METHYLTRANSFERASE-RELATED"/>
    <property type="match status" value="1"/>
</dbReference>
<dbReference type="PANTHER" id="PTHR10509:SF14">
    <property type="entry name" value="CAFFEOYL-COA O-METHYLTRANSFERASE 3-RELATED"/>
    <property type="match status" value="1"/>
</dbReference>
<dbReference type="CDD" id="cd02440">
    <property type="entry name" value="AdoMet_MTases"/>
    <property type="match status" value="1"/>
</dbReference>
<dbReference type="InterPro" id="IPR050362">
    <property type="entry name" value="Cation-dep_OMT"/>
</dbReference>
<reference evidence="4" key="1">
    <citation type="journal article" date="2014" name="Int. J. Syst. Evol. Microbiol.">
        <title>Complete genome sequence of Corynebacterium casei LMG S-19264T (=DSM 44701T), isolated from a smear-ripened cheese.</title>
        <authorList>
            <consortium name="US DOE Joint Genome Institute (JGI-PGF)"/>
            <person name="Walter F."/>
            <person name="Albersmeier A."/>
            <person name="Kalinowski J."/>
            <person name="Ruckert C."/>
        </authorList>
    </citation>
    <scope>NUCLEOTIDE SEQUENCE</scope>
    <source>
        <strain evidence="4">CGMCC 1.15320</strain>
    </source>
</reference>
<keyword evidence="3" id="KW-0949">S-adenosyl-L-methionine</keyword>
<reference evidence="4" key="2">
    <citation type="submission" date="2020-09" db="EMBL/GenBank/DDBJ databases">
        <authorList>
            <person name="Sun Q."/>
            <person name="Zhou Y."/>
        </authorList>
    </citation>
    <scope>NUCLEOTIDE SEQUENCE</scope>
    <source>
        <strain evidence="4">CGMCC 1.15320</strain>
    </source>
</reference>
<protein>
    <submittedName>
        <fullName evidence="4">O-methyltransferase</fullName>
    </submittedName>
</protein>
<dbReference type="PROSITE" id="PS51682">
    <property type="entry name" value="SAM_OMT_I"/>
    <property type="match status" value="1"/>
</dbReference>
<dbReference type="EMBL" id="BMIF01000022">
    <property type="protein sequence ID" value="GGA81595.1"/>
    <property type="molecule type" value="Genomic_DNA"/>
</dbReference>
<keyword evidence="2" id="KW-0808">Transferase</keyword>
<dbReference type="InterPro" id="IPR029063">
    <property type="entry name" value="SAM-dependent_MTases_sf"/>
</dbReference>
<dbReference type="GO" id="GO:0008757">
    <property type="term" value="F:S-adenosylmethionine-dependent methyltransferase activity"/>
    <property type="evidence" value="ECO:0007669"/>
    <property type="project" value="TreeGrafter"/>
</dbReference>
<evidence type="ECO:0000313" key="5">
    <source>
        <dbReference type="Proteomes" id="UP000636264"/>
    </source>
</evidence>
<evidence type="ECO:0000256" key="1">
    <source>
        <dbReference type="ARBA" id="ARBA00022603"/>
    </source>
</evidence>
<dbReference type="Proteomes" id="UP000636264">
    <property type="component" value="Unassembled WGS sequence"/>
</dbReference>
<evidence type="ECO:0000256" key="3">
    <source>
        <dbReference type="ARBA" id="ARBA00022691"/>
    </source>
</evidence>
<accession>A0A916WB07</accession>
<proteinExistence type="predicted"/>
<dbReference type="Gene3D" id="3.40.50.150">
    <property type="entry name" value="Vaccinia Virus protein VP39"/>
    <property type="match status" value="1"/>
</dbReference>
<dbReference type="AlphaFoldDB" id="A0A916WB07"/>
<evidence type="ECO:0000256" key="2">
    <source>
        <dbReference type="ARBA" id="ARBA00022679"/>
    </source>
</evidence>
<comment type="caution">
    <text evidence="4">The sequence shown here is derived from an EMBL/GenBank/DDBJ whole genome shotgun (WGS) entry which is preliminary data.</text>
</comment>
<keyword evidence="5" id="KW-1185">Reference proteome</keyword>
<gene>
    <name evidence="4" type="ORF">GCM10011385_39790</name>
</gene>